<dbReference type="PROSITE" id="PS00170">
    <property type="entry name" value="CSA_PPIASE_1"/>
    <property type="match status" value="1"/>
</dbReference>
<comment type="caution">
    <text evidence="10">The sequence shown here is derived from an EMBL/GenBank/DDBJ whole genome shotgun (WGS) entry which is preliminary data.</text>
</comment>
<dbReference type="GO" id="GO:0006457">
    <property type="term" value="P:protein folding"/>
    <property type="evidence" value="ECO:0007669"/>
    <property type="project" value="InterPro"/>
</dbReference>
<dbReference type="GO" id="GO:0003755">
    <property type="term" value="F:peptidyl-prolyl cis-trans isomerase activity"/>
    <property type="evidence" value="ECO:0007669"/>
    <property type="project" value="UniProtKB-KW"/>
</dbReference>
<evidence type="ECO:0000256" key="2">
    <source>
        <dbReference type="ARBA" id="ARBA00013194"/>
    </source>
</evidence>
<dbReference type="InterPro" id="IPR002130">
    <property type="entry name" value="Cyclophilin-type_PPIase_dom"/>
</dbReference>
<keyword evidence="11" id="KW-1185">Reference proteome</keyword>
<dbReference type="InterPro" id="IPR044666">
    <property type="entry name" value="Cyclophilin_A-like"/>
</dbReference>
<dbReference type="InterPro" id="IPR029000">
    <property type="entry name" value="Cyclophilin-like_dom_sf"/>
</dbReference>
<keyword evidence="3 7" id="KW-0853">WD repeat</keyword>
<dbReference type="PANTHER" id="PTHR45625:SF4">
    <property type="entry name" value="PEPTIDYLPROLYL ISOMERASE DOMAIN AND WD REPEAT-CONTAINING PROTEIN 1"/>
    <property type="match status" value="1"/>
</dbReference>
<dbReference type="Pfam" id="PF00400">
    <property type="entry name" value="WD40"/>
    <property type="match status" value="2"/>
</dbReference>
<dbReference type="Gene3D" id="2.130.10.10">
    <property type="entry name" value="YVTN repeat-like/Quinoprotein amine dehydrogenase"/>
    <property type="match status" value="2"/>
</dbReference>
<dbReference type="AlphaFoldDB" id="A0AAU9JLM9"/>
<keyword evidence="5" id="KW-0697">Rotamase</keyword>
<feature type="repeat" description="WD" evidence="7">
    <location>
        <begin position="89"/>
        <end position="123"/>
    </location>
</feature>
<accession>A0AAU9JLM9</accession>
<dbReference type="PRINTS" id="PR00153">
    <property type="entry name" value="CSAPPISMRASE"/>
</dbReference>
<dbReference type="SUPFAM" id="SSF50891">
    <property type="entry name" value="Cyclophilin-like"/>
    <property type="match status" value="1"/>
</dbReference>
<feature type="repeat" description="WD" evidence="7">
    <location>
        <begin position="45"/>
        <end position="77"/>
    </location>
</feature>
<evidence type="ECO:0000256" key="1">
    <source>
        <dbReference type="ARBA" id="ARBA00000971"/>
    </source>
</evidence>
<dbReference type="PROSITE" id="PS50082">
    <property type="entry name" value="WD_REPEATS_2"/>
    <property type="match status" value="3"/>
</dbReference>
<dbReference type="EMBL" id="CAJZBQ010000040">
    <property type="protein sequence ID" value="CAG9326510.1"/>
    <property type="molecule type" value="Genomic_DNA"/>
</dbReference>
<dbReference type="InterPro" id="IPR020892">
    <property type="entry name" value="Cyclophilin-type_PPIase_CS"/>
</dbReference>
<proteinExistence type="predicted"/>
<feature type="compositionally biased region" description="Basic and acidic residues" evidence="8">
    <location>
        <begin position="7"/>
        <end position="22"/>
    </location>
</feature>
<evidence type="ECO:0000313" key="11">
    <source>
        <dbReference type="Proteomes" id="UP001162131"/>
    </source>
</evidence>
<dbReference type="EC" id="5.2.1.8" evidence="2"/>
<sequence>MEPPEEIPSKRAELSSEDESKPAKKPKLLPVYLSTLPSSPLYEKSYMHKAYVTLIAISTSSEFIATGSADGFVNLWKKQWQGIEFVKKIQAHKSEISCLAMSHDGLRLISSGKGDNTIKVFDVMGFDMIDIIRLDFCPTIIEFVNTANSPCPLIALGGNDKIQISKIGQESNSIKTMSMHNGNIKAIKFNHSYSTVISIDDIGFIEYWDVETGETPEDIAFGFKFKTQTDLFELAKLQTYGISLTISPNGKQFAIWCKDRAIRLFDFLSGNLIATFDEKIEKYQEIQATPNSPLRLERLEFHKRMAIERDIDKDPSIISNCLSFDESNEVLLYSTYIGIKFILISDGSLLKVLGKEESERFTNIALYQGKPIRNMSGKAGAGGSTSQGEKEIDPLVICSAYKTNRFYLFSKREPTDVETEKNQLGRIRDIVNEQIEEEQKKAMVLPKSSIELPHSAVIHTTVGDIYIKLFPEECPKTVENFAVHSKNGYYNQLTFHRVLKGFMIQTGDPKGDGSGGESIWGEEFEDEINENLKHDRPFTVSMANRGPNTNGSQFFITTVPASWLNGRHTLFGRVYKGMDVVLTIEGVPCDKNKIPLADIRITQIDLNT</sequence>
<feature type="repeat" description="WD" evidence="7">
    <location>
        <begin position="177"/>
        <end position="218"/>
    </location>
</feature>
<dbReference type="GO" id="GO:0005634">
    <property type="term" value="C:nucleus"/>
    <property type="evidence" value="ECO:0007669"/>
    <property type="project" value="UniProtKB-ARBA"/>
</dbReference>
<dbReference type="SMART" id="SM00320">
    <property type="entry name" value="WD40"/>
    <property type="match status" value="4"/>
</dbReference>
<dbReference type="FunFam" id="2.40.100.10:FF:000003">
    <property type="entry name" value="Peptidylprolyl isomerase domain and WD repeat-containing 1"/>
    <property type="match status" value="1"/>
</dbReference>
<protein>
    <recommendedName>
        <fullName evidence="2">peptidylprolyl isomerase</fullName>
        <ecNumber evidence="2">5.2.1.8</ecNumber>
    </recommendedName>
</protein>
<evidence type="ECO:0000256" key="5">
    <source>
        <dbReference type="ARBA" id="ARBA00023110"/>
    </source>
</evidence>
<keyword evidence="4" id="KW-0677">Repeat</keyword>
<name>A0AAU9JLM9_9CILI</name>
<evidence type="ECO:0000256" key="6">
    <source>
        <dbReference type="ARBA" id="ARBA00023235"/>
    </source>
</evidence>
<gene>
    <name evidence="10" type="ORF">BSTOLATCC_MIC40935</name>
</gene>
<keyword evidence="6" id="KW-0413">Isomerase</keyword>
<evidence type="ECO:0000256" key="4">
    <source>
        <dbReference type="ARBA" id="ARBA00022737"/>
    </source>
</evidence>
<evidence type="ECO:0000259" key="9">
    <source>
        <dbReference type="PROSITE" id="PS50072"/>
    </source>
</evidence>
<dbReference type="SUPFAM" id="SSF50978">
    <property type="entry name" value="WD40 repeat-like"/>
    <property type="match status" value="1"/>
</dbReference>
<evidence type="ECO:0000256" key="3">
    <source>
        <dbReference type="ARBA" id="ARBA00022574"/>
    </source>
</evidence>
<dbReference type="InterPro" id="IPR036322">
    <property type="entry name" value="WD40_repeat_dom_sf"/>
</dbReference>
<dbReference type="PROSITE" id="PS50072">
    <property type="entry name" value="CSA_PPIASE_2"/>
    <property type="match status" value="1"/>
</dbReference>
<dbReference type="Gene3D" id="2.40.100.10">
    <property type="entry name" value="Cyclophilin-like"/>
    <property type="match status" value="1"/>
</dbReference>
<feature type="domain" description="PPIase cyclophilin-type" evidence="9">
    <location>
        <begin position="452"/>
        <end position="606"/>
    </location>
</feature>
<organism evidence="10 11">
    <name type="scientific">Blepharisma stoltei</name>
    <dbReference type="NCBI Taxonomy" id="1481888"/>
    <lineage>
        <taxon>Eukaryota</taxon>
        <taxon>Sar</taxon>
        <taxon>Alveolata</taxon>
        <taxon>Ciliophora</taxon>
        <taxon>Postciliodesmatophora</taxon>
        <taxon>Heterotrichea</taxon>
        <taxon>Heterotrichida</taxon>
        <taxon>Blepharismidae</taxon>
        <taxon>Blepharisma</taxon>
    </lineage>
</organism>
<reference evidence="10" key="1">
    <citation type="submission" date="2021-09" db="EMBL/GenBank/DDBJ databases">
        <authorList>
            <consortium name="AG Swart"/>
            <person name="Singh M."/>
            <person name="Singh A."/>
            <person name="Seah K."/>
            <person name="Emmerich C."/>
        </authorList>
    </citation>
    <scope>NUCLEOTIDE SEQUENCE</scope>
    <source>
        <strain evidence="10">ATCC30299</strain>
    </source>
</reference>
<dbReference type="Pfam" id="PF00160">
    <property type="entry name" value="Pro_isomerase"/>
    <property type="match status" value="1"/>
</dbReference>
<evidence type="ECO:0000313" key="10">
    <source>
        <dbReference type="EMBL" id="CAG9326510.1"/>
    </source>
</evidence>
<feature type="region of interest" description="Disordered" evidence="8">
    <location>
        <begin position="1"/>
        <end position="23"/>
    </location>
</feature>
<dbReference type="InterPro" id="IPR015943">
    <property type="entry name" value="WD40/YVTN_repeat-like_dom_sf"/>
</dbReference>
<comment type="catalytic activity">
    <reaction evidence="1">
        <text>[protein]-peptidylproline (omega=180) = [protein]-peptidylproline (omega=0)</text>
        <dbReference type="Rhea" id="RHEA:16237"/>
        <dbReference type="Rhea" id="RHEA-COMP:10747"/>
        <dbReference type="Rhea" id="RHEA-COMP:10748"/>
        <dbReference type="ChEBI" id="CHEBI:83833"/>
        <dbReference type="ChEBI" id="CHEBI:83834"/>
        <dbReference type="EC" id="5.2.1.8"/>
    </reaction>
</comment>
<dbReference type="InterPro" id="IPR001680">
    <property type="entry name" value="WD40_rpt"/>
</dbReference>
<evidence type="ECO:0000256" key="7">
    <source>
        <dbReference type="PROSITE-ProRule" id="PRU00221"/>
    </source>
</evidence>
<evidence type="ECO:0000256" key="8">
    <source>
        <dbReference type="SAM" id="MobiDB-lite"/>
    </source>
</evidence>
<dbReference type="PANTHER" id="PTHR45625">
    <property type="entry name" value="PEPTIDYL-PROLYL CIS-TRANS ISOMERASE-RELATED"/>
    <property type="match status" value="1"/>
</dbReference>
<dbReference type="PROSITE" id="PS50294">
    <property type="entry name" value="WD_REPEATS_REGION"/>
    <property type="match status" value="1"/>
</dbReference>
<dbReference type="Proteomes" id="UP001162131">
    <property type="component" value="Unassembled WGS sequence"/>
</dbReference>